<dbReference type="KEGG" id="lsj:LSJ_1800c"/>
<evidence type="ECO:0000256" key="8">
    <source>
        <dbReference type="ARBA" id="ARBA00023136"/>
    </source>
</evidence>
<evidence type="ECO:0000259" key="15">
    <source>
        <dbReference type="Pfam" id="PF02096"/>
    </source>
</evidence>
<keyword evidence="5 12" id="KW-0732">Signal</keyword>
<feature type="transmembrane region" description="Helical" evidence="12">
    <location>
        <begin position="61"/>
        <end position="82"/>
    </location>
</feature>
<dbReference type="RefSeq" id="WP_044005557.1">
    <property type="nucleotide sequence ID" value="NZ_CP007646.1"/>
</dbReference>
<dbReference type="AlphaFoldDB" id="A0A089QHX3"/>
<keyword evidence="11 12" id="KW-0449">Lipoprotein</keyword>
<keyword evidence="6 12" id="KW-0653">Protein transport</keyword>
<keyword evidence="4 12" id="KW-0812">Transmembrane</keyword>
<evidence type="ECO:0000256" key="1">
    <source>
        <dbReference type="ARBA" id="ARBA00004651"/>
    </source>
</evidence>
<protein>
    <recommendedName>
        <fullName evidence="12">Membrane protein insertase YidC</fullName>
    </recommendedName>
    <alternativeName>
        <fullName evidence="12">Foldase YidC</fullName>
    </alternativeName>
    <alternativeName>
        <fullName evidence="12">Membrane integrase YidC</fullName>
    </alternativeName>
    <alternativeName>
        <fullName evidence="12">Membrane protein YidC</fullName>
    </alternativeName>
</protein>
<keyword evidence="8 12" id="KW-0472">Membrane</keyword>
<evidence type="ECO:0000313" key="20">
    <source>
        <dbReference type="Proteomes" id="UP000195378"/>
    </source>
</evidence>
<evidence type="ECO:0000256" key="5">
    <source>
        <dbReference type="ARBA" id="ARBA00022729"/>
    </source>
</evidence>
<dbReference type="EMBL" id="CP020858">
    <property type="protein sequence ID" value="ARU18499.1"/>
    <property type="molecule type" value="Genomic_DNA"/>
</dbReference>
<evidence type="ECO:0000313" key="18">
    <source>
        <dbReference type="EMBL" id="WII28570.1"/>
    </source>
</evidence>
<dbReference type="EMBL" id="CP007646">
    <property type="protein sequence ID" value="AIR11418.1"/>
    <property type="molecule type" value="Genomic_DNA"/>
</dbReference>
<evidence type="ECO:0000313" key="19">
    <source>
        <dbReference type="Proteomes" id="UP000029488"/>
    </source>
</evidence>
<dbReference type="GO" id="GO:0005886">
    <property type="term" value="C:plasma membrane"/>
    <property type="evidence" value="ECO:0007669"/>
    <property type="project" value="UniProtKB-SubCell"/>
</dbReference>
<keyword evidence="7 12" id="KW-1133">Transmembrane helix</keyword>
<evidence type="ECO:0000256" key="12">
    <source>
        <dbReference type="HAMAP-Rule" id="MF_01811"/>
    </source>
</evidence>
<feature type="transmembrane region" description="Helical" evidence="12">
    <location>
        <begin position="200"/>
        <end position="218"/>
    </location>
</feature>
<feature type="compositionally biased region" description="Basic residues" evidence="13">
    <location>
        <begin position="260"/>
        <end position="279"/>
    </location>
</feature>
<feature type="chain" id="PRO_5042676865" description="Membrane protein insertase YidC" evidence="14">
    <location>
        <begin position="23"/>
        <end position="279"/>
    </location>
</feature>
<evidence type="ECO:0000256" key="13">
    <source>
        <dbReference type="SAM" id="MobiDB-lite"/>
    </source>
</evidence>
<evidence type="ECO:0000256" key="4">
    <source>
        <dbReference type="ARBA" id="ARBA00022692"/>
    </source>
</evidence>
<reference evidence="16 19" key="1">
    <citation type="journal article" date="2014" name="BMC Genomics">
        <title>Unusual genome complexity in Lactobacillus salivarius JCM1046.</title>
        <authorList>
            <person name="Raftis E.J."/>
            <person name="Forde B.M."/>
            <person name="Claesson M.J."/>
            <person name="O'Toole P.W."/>
        </authorList>
    </citation>
    <scope>NUCLEOTIDE SEQUENCE [LARGE SCALE GENOMIC DNA]</scope>
    <source>
        <strain evidence="16 19">JCM1046</strain>
    </source>
</reference>
<proteinExistence type="inferred from homology"/>
<dbReference type="HAMAP" id="MF_01811">
    <property type="entry name" value="YidC_type2"/>
    <property type="match status" value="1"/>
</dbReference>
<dbReference type="InterPro" id="IPR001708">
    <property type="entry name" value="YidC/ALB3/OXA1/COX18"/>
</dbReference>
<evidence type="ECO:0000256" key="14">
    <source>
        <dbReference type="SAM" id="SignalP"/>
    </source>
</evidence>
<feature type="domain" description="Membrane insertase YidC/Oxa/ALB C-terminal" evidence="15">
    <location>
        <begin position="61"/>
        <end position="244"/>
    </location>
</feature>
<dbReference type="NCBIfam" id="TIGR03592">
    <property type="entry name" value="yidC_oxa1_cterm"/>
    <property type="match status" value="1"/>
</dbReference>
<dbReference type="Proteomes" id="UP000195378">
    <property type="component" value="Chromosome"/>
</dbReference>
<dbReference type="InterPro" id="IPR047196">
    <property type="entry name" value="YidC_ALB_C"/>
</dbReference>
<dbReference type="PROSITE" id="PS51257">
    <property type="entry name" value="PROKAR_LIPOPROTEIN"/>
    <property type="match status" value="1"/>
</dbReference>
<feature type="transmembrane region" description="Helical" evidence="12">
    <location>
        <begin position="131"/>
        <end position="152"/>
    </location>
</feature>
<sequence length="279" mass="32203">MKKLKRSLVLLSSLVLMVVVLSGCTPTTKVDASSTGFWDHYIVWNFIRAIQGLSHVFGNSYGWGIVIFTIIVRIIILPLMIYQMKSMRQTMELQPKLKALQEKYPGKDMESRQMLAKEQQKLYSEAGINPFASMLPLIVQMPILFALYQAIFRSDVLKSGTFFWMQLGDKDPYYILPILAAIFTWLTSKLNSMAQPEQNTITTVMTWSMPIMIFVFALNVPAALSLYWVITNLFSAGQTLLINNPFKIRKEREEKERKEKARQRKLAKAKRKAYKSKRK</sequence>
<dbReference type="Pfam" id="PF02096">
    <property type="entry name" value="60KD_IMP"/>
    <property type="match status" value="1"/>
</dbReference>
<evidence type="ECO:0000256" key="7">
    <source>
        <dbReference type="ARBA" id="ARBA00022989"/>
    </source>
</evidence>
<dbReference type="CDD" id="cd20070">
    <property type="entry name" value="5TM_YidC_Alb3"/>
    <property type="match status" value="1"/>
</dbReference>
<feature type="region of interest" description="Disordered" evidence="13">
    <location>
        <begin position="252"/>
        <end position="279"/>
    </location>
</feature>
<dbReference type="Proteomes" id="UP000029488">
    <property type="component" value="Chromosome"/>
</dbReference>
<keyword evidence="3 12" id="KW-1003">Cell membrane</keyword>
<organism evidence="16 19">
    <name type="scientific">Ligilactobacillus salivarius</name>
    <dbReference type="NCBI Taxonomy" id="1624"/>
    <lineage>
        <taxon>Bacteria</taxon>
        <taxon>Bacillati</taxon>
        <taxon>Bacillota</taxon>
        <taxon>Bacilli</taxon>
        <taxon>Lactobacillales</taxon>
        <taxon>Lactobacillaceae</taxon>
        <taxon>Ligilactobacillus</taxon>
    </lineage>
</organism>
<evidence type="ECO:0000256" key="9">
    <source>
        <dbReference type="ARBA" id="ARBA00023139"/>
    </source>
</evidence>
<dbReference type="PANTHER" id="PTHR12428:SF65">
    <property type="entry name" value="CYTOCHROME C OXIDASE ASSEMBLY PROTEIN COX18, MITOCHONDRIAL"/>
    <property type="match status" value="1"/>
</dbReference>
<reference evidence="18" key="3">
    <citation type="submission" date="2023-04" db="EMBL/GenBank/DDBJ databases">
        <title>Four porcine-derived lactic acid bacteria strains analyses and their evaluation as potential probiotics based on genomics.</title>
        <authorList>
            <person name="Niu D."/>
        </authorList>
    </citation>
    <scope>NUCLEOTIDE SEQUENCE</scope>
    <source>
        <strain evidence="18">ZSA5</strain>
    </source>
</reference>
<reference evidence="17 20" key="2">
    <citation type="submission" date="2017-04" db="EMBL/GenBank/DDBJ databases">
        <title>Complete genome sequence of Lactobacillus salivarius ZLS006, a probiotic strain isolated from healthy piglet.</title>
        <authorList>
            <person name="Zhang D."/>
        </authorList>
    </citation>
    <scope>NUCLEOTIDE SEQUENCE [LARGE SCALE GENOMIC DNA]</scope>
    <source>
        <strain evidence="17 20">ZLS006</strain>
    </source>
</reference>
<feature type="signal peptide" evidence="14">
    <location>
        <begin position="1"/>
        <end position="22"/>
    </location>
</feature>
<feature type="transmembrane region" description="Helical" evidence="12">
    <location>
        <begin position="172"/>
        <end position="188"/>
    </location>
</feature>
<dbReference type="EMBL" id="CP123971">
    <property type="protein sequence ID" value="WII28570.1"/>
    <property type="molecule type" value="Genomic_DNA"/>
</dbReference>
<evidence type="ECO:0000256" key="6">
    <source>
        <dbReference type="ARBA" id="ARBA00022927"/>
    </source>
</evidence>
<keyword evidence="9" id="KW-0564">Palmitate</keyword>
<dbReference type="GO" id="GO:0015031">
    <property type="term" value="P:protein transport"/>
    <property type="evidence" value="ECO:0007669"/>
    <property type="project" value="UniProtKB-KW"/>
</dbReference>
<accession>A0A089QHX3</accession>
<gene>
    <name evidence="12 16" type="primary">yidC</name>
    <name evidence="17" type="ORF">B7R82_00020</name>
    <name evidence="16" type="ORF">LSJ_1800c</name>
    <name evidence="18" type="ORF">QFE45_09460</name>
</gene>
<keyword evidence="2 12" id="KW-0813">Transport</keyword>
<dbReference type="GO" id="GO:0051205">
    <property type="term" value="P:protein insertion into membrane"/>
    <property type="evidence" value="ECO:0007669"/>
    <property type="project" value="TreeGrafter"/>
</dbReference>
<dbReference type="PANTHER" id="PTHR12428">
    <property type="entry name" value="OXA1"/>
    <property type="match status" value="1"/>
</dbReference>
<comment type="function">
    <text evidence="12">Required for the insertion and/or proper folding and/or complex formation of integral membrane proteins into the membrane. Involved in integration of membrane proteins that insert both dependently and independently of the Sec translocase complex, as well as at least some lipoproteins.</text>
</comment>
<evidence type="ECO:0000256" key="11">
    <source>
        <dbReference type="ARBA" id="ARBA00023288"/>
    </source>
</evidence>
<dbReference type="Proteomes" id="UP001231316">
    <property type="component" value="Chromosome"/>
</dbReference>
<dbReference type="InterPro" id="IPR023060">
    <property type="entry name" value="YidC/YidC1/YidC2_Firmicutes"/>
</dbReference>
<keyword evidence="10 12" id="KW-0143">Chaperone</keyword>
<evidence type="ECO:0000256" key="2">
    <source>
        <dbReference type="ARBA" id="ARBA00022448"/>
    </source>
</evidence>
<evidence type="ECO:0000313" key="17">
    <source>
        <dbReference type="EMBL" id="ARU18499.1"/>
    </source>
</evidence>
<comment type="similarity">
    <text evidence="12">Belongs to the OXA1/ALB3/YidC family. Type 2 subfamily.</text>
</comment>
<evidence type="ECO:0000313" key="16">
    <source>
        <dbReference type="EMBL" id="AIR11418.1"/>
    </source>
</evidence>
<name>A0A089QHX3_9LACO</name>
<evidence type="ECO:0000256" key="3">
    <source>
        <dbReference type="ARBA" id="ARBA00022475"/>
    </source>
</evidence>
<evidence type="ECO:0000256" key="10">
    <source>
        <dbReference type="ARBA" id="ARBA00023186"/>
    </source>
</evidence>
<comment type="subcellular location">
    <subcellularLocation>
        <location evidence="1 12">Cell membrane</location>
        <topology evidence="1 12">Multi-pass membrane protein</topology>
    </subcellularLocation>
</comment>
<dbReference type="GO" id="GO:0032977">
    <property type="term" value="F:membrane insertase activity"/>
    <property type="evidence" value="ECO:0007669"/>
    <property type="project" value="InterPro"/>
</dbReference>
<dbReference type="InterPro" id="IPR028055">
    <property type="entry name" value="YidC/Oxa/ALB_C"/>
</dbReference>